<feature type="domain" description="Ubiquitin-like" evidence="2">
    <location>
        <begin position="19"/>
        <end position="94"/>
    </location>
</feature>
<feature type="region of interest" description="Disordered" evidence="1">
    <location>
        <begin position="507"/>
        <end position="543"/>
    </location>
</feature>
<organism evidence="3 4">
    <name type="scientific">Linum trigynum</name>
    <dbReference type="NCBI Taxonomy" id="586398"/>
    <lineage>
        <taxon>Eukaryota</taxon>
        <taxon>Viridiplantae</taxon>
        <taxon>Streptophyta</taxon>
        <taxon>Embryophyta</taxon>
        <taxon>Tracheophyta</taxon>
        <taxon>Spermatophyta</taxon>
        <taxon>Magnoliopsida</taxon>
        <taxon>eudicotyledons</taxon>
        <taxon>Gunneridae</taxon>
        <taxon>Pentapetalae</taxon>
        <taxon>rosids</taxon>
        <taxon>fabids</taxon>
        <taxon>Malpighiales</taxon>
        <taxon>Linaceae</taxon>
        <taxon>Linum</taxon>
    </lineage>
</organism>
<proteinExistence type="predicted"/>
<reference evidence="3 4" key="1">
    <citation type="submission" date="2024-04" db="EMBL/GenBank/DDBJ databases">
        <authorList>
            <person name="Fracassetti M."/>
        </authorList>
    </citation>
    <scope>NUCLEOTIDE SEQUENCE [LARGE SCALE GENOMIC DNA]</scope>
</reference>
<dbReference type="GO" id="GO:0051787">
    <property type="term" value="F:misfolded protein binding"/>
    <property type="evidence" value="ECO:0007669"/>
    <property type="project" value="TreeGrafter"/>
</dbReference>
<feature type="compositionally biased region" description="Low complexity" evidence="1">
    <location>
        <begin position="515"/>
        <end position="527"/>
    </location>
</feature>
<evidence type="ECO:0000313" key="3">
    <source>
        <dbReference type="EMBL" id="CAL1358956.1"/>
    </source>
</evidence>
<dbReference type="Pfam" id="PF00240">
    <property type="entry name" value="ubiquitin"/>
    <property type="match status" value="1"/>
</dbReference>
<feature type="region of interest" description="Disordered" evidence="1">
    <location>
        <begin position="588"/>
        <end position="626"/>
    </location>
</feature>
<feature type="compositionally biased region" description="Polar residues" evidence="1">
    <location>
        <begin position="650"/>
        <end position="688"/>
    </location>
</feature>
<dbReference type="GO" id="GO:0031593">
    <property type="term" value="F:polyubiquitin modification-dependent protein binding"/>
    <property type="evidence" value="ECO:0007669"/>
    <property type="project" value="TreeGrafter"/>
</dbReference>
<name>A0AAV2CSG4_9ROSI</name>
<accession>A0AAV2CSG4</accession>
<evidence type="ECO:0000259" key="2">
    <source>
        <dbReference type="PROSITE" id="PS50053"/>
    </source>
</evidence>
<dbReference type="EMBL" id="OZ034814">
    <property type="protein sequence ID" value="CAL1358956.1"/>
    <property type="molecule type" value="Genomic_DNA"/>
</dbReference>
<sequence>MGSAAAVEAIPSQASEPTIEIKIKTLDSQTYTLKVDKQMPVPALKEQIASVTGVLSEQQRLICRGRVLKDDQLLSAYHVEDGHTLHMVVRQPVAPSSEGMHDQQADPASFSSWSRSFAAADPSASITSWGPSVVIESLSMPDQGDGGVPPEISRIVSAVLGSFGMSSLGSAIDGADVTRDLGLGRTSSASATFEINQQAGARVQSDGSHSAFGIPAVGSLGSSLHPPVIPDALTTLSQYLSHIRREFNRIGTSGENNSQTDNISRSEQGDLNSSSSESGSVEGRLPTPASLAEVILSSRELLTEQVSESLLQLGRQLSTQESMTDSSARSRTQTAAWRTGVQLHNLGAFLLELGRTTMTLRLGQAPSEAVVNTGPAVFINSTSPNPLMVQPLPFQPGGATLGAGFPMGSVQPGSGFVPRRIDIQIRRGGSSTTSSTVTNEERGESGQRNPAAGGSADNTANQTTTREESLAGESGVRVVPIRTMVATAAATVPGSFGHPFVGRFQQVGSEQRSHAQTQQQAVPQTAQNDENAEVRVREPSTTTRSININILSAAGGARTGQESDRQVPGSVMQFLRSLFPTGEIHVEAAGSDSGTTTTTPPPPAPQNVGSATAAAEEGSESRPSEEGLFLSNLLRQILPVVSEHSGSEPGDTSQGEAQRSQDSYSQVENNSVGTSRRSNDSHPSSPNSKRQRRE</sequence>
<dbReference type="SMART" id="SM00213">
    <property type="entry name" value="UBQ"/>
    <property type="match status" value="1"/>
</dbReference>
<feature type="region of interest" description="Disordered" evidence="1">
    <location>
        <begin position="425"/>
        <end position="474"/>
    </location>
</feature>
<dbReference type="PANTHER" id="PTHR15204">
    <property type="entry name" value="LARGE PROLINE-RICH PROTEIN BAG6"/>
    <property type="match status" value="1"/>
</dbReference>
<dbReference type="Gene3D" id="3.10.20.90">
    <property type="entry name" value="Phosphatidylinositol 3-kinase Catalytic Subunit, Chain A, domain 1"/>
    <property type="match status" value="1"/>
</dbReference>
<feature type="region of interest" description="Disordered" evidence="1">
    <location>
        <begin position="250"/>
        <end position="285"/>
    </location>
</feature>
<dbReference type="InterPro" id="IPR000626">
    <property type="entry name" value="Ubiquitin-like_dom"/>
</dbReference>
<evidence type="ECO:0000256" key="1">
    <source>
        <dbReference type="SAM" id="MobiDB-lite"/>
    </source>
</evidence>
<dbReference type="PRINTS" id="PR00348">
    <property type="entry name" value="UBIQUITIN"/>
</dbReference>
<dbReference type="SUPFAM" id="SSF54236">
    <property type="entry name" value="Ubiquitin-like"/>
    <property type="match status" value="1"/>
</dbReference>
<protein>
    <recommendedName>
        <fullName evidence="2">Ubiquitin-like domain-containing protein</fullName>
    </recommendedName>
</protein>
<dbReference type="GO" id="GO:0036503">
    <property type="term" value="P:ERAD pathway"/>
    <property type="evidence" value="ECO:0007669"/>
    <property type="project" value="TreeGrafter"/>
</dbReference>
<feature type="region of interest" description="Disordered" evidence="1">
    <location>
        <begin position="640"/>
        <end position="694"/>
    </location>
</feature>
<dbReference type="CDD" id="cd17039">
    <property type="entry name" value="Ubl_ubiquitin_like"/>
    <property type="match status" value="1"/>
</dbReference>
<keyword evidence="4" id="KW-1185">Reference proteome</keyword>
<dbReference type="AlphaFoldDB" id="A0AAV2CSG4"/>
<dbReference type="PROSITE" id="PS50053">
    <property type="entry name" value="UBIQUITIN_2"/>
    <property type="match status" value="1"/>
</dbReference>
<dbReference type="Proteomes" id="UP001497516">
    <property type="component" value="Chromosome 10"/>
</dbReference>
<dbReference type="InterPro" id="IPR029071">
    <property type="entry name" value="Ubiquitin-like_domsf"/>
</dbReference>
<dbReference type="FunFam" id="3.10.20.90:FF:000154">
    <property type="entry name" value="Large proline-rich protein BAG6"/>
    <property type="match status" value="1"/>
</dbReference>
<dbReference type="PANTHER" id="PTHR15204:SF0">
    <property type="entry name" value="LARGE PROLINE-RICH PROTEIN BAG6"/>
    <property type="match status" value="1"/>
</dbReference>
<feature type="compositionally biased region" description="Low complexity" evidence="1">
    <location>
        <begin position="269"/>
        <end position="283"/>
    </location>
</feature>
<dbReference type="InterPro" id="IPR019956">
    <property type="entry name" value="Ubiquitin_dom"/>
</dbReference>
<dbReference type="GO" id="GO:0071818">
    <property type="term" value="C:BAT3 complex"/>
    <property type="evidence" value="ECO:0007669"/>
    <property type="project" value="TreeGrafter"/>
</dbReference>
<evidence type="ECO:0000313" key="4">
    <source>
        <dbReference type="Proteomes" id="UP001497516"/>
    </source>
</evidence>
<feature type="compositionally biased region" description="Polar residues" evidence="1">
    <location>
        <begin position="250"/>
        <end position="265"/>
    </location>
</feature>
<gene>
    <name evidence="3" type="ORF">LTRI10_LOCUS6477</name>
</gene>